<organism evidence="2 3">
    <name type="scientific">Salinisphaera aquimarina</name>
    <dbReference type="NCBI Taxonomy" id="2094031"/>
    <lineage>
        <taxon>Bacteria</taxon>
        <taxon>Pseudomonadati</taxon>
        <taxon>Pseudomonadota</taxon>
        <taxon>Gammaproteobacteria</taxon>
        <taxon>Salinisphaerales</taxon>
        <taxon>Salinisphaeraceae</taxon>
        <taxon>Salinisphaera</taxon>
    </lineage>
</organism>
<dbReference type="Gene3D" id="1.10.150.20">
    <property type="entry name" value="5' to 3' exonuclease, C-terminal subdomain"/>
    <property type="match status" value="2"/>
</dbReference>
<dbReference type="Proteomes" id="UP001595462">
    <property type="component" value="Unassembled WGS sequence"/>
</dbReference>
<dbReference type="InterPro" id="IPR025567">
    <property type="entry name" value="DUF4332"/>
</dbReference>
<comment type="caution">
    <text evidence="2">The sequence shown here is derived from an EMBL/GenBank/DDBJ whole genome shotgun (WGS) entry which is preliminary data.</text>
</comment>
<dbReference type="Pfam" id="PF14229">
    <property type="entry name" value="DUF4332"/>
    <property type="match status" value="1"/>
</dbReference>
<feature type="domain" description="DUF4332" evidence="1">
    <location>
        <begin position="8"/>
        <end position="127"/>
    </location>
</feature>
<sequence>MAKLSEIEGIGAASVEKLAACGCKNQAQLLDMCGKAAGRKKLAADSGISPKLILKWTNRADLARVKGIGEEYADLLEASGVDSVPELAQRKPENLHAKMVEVNEAKKLVRGLPGLGQVEKWVAAAKDMPRAVHH</sequence>
<evidence type="ECO:0000313" key="2">
    <source>
        <dbReference type="EMBL" id="MFC3103766.1"/>
    </source>
</evidence>
<accession>A0ABV7EPC5</accession>
<protein>
    <submittedName>
        <fullName evidence="2">DUF4332 domain-containing protein</fullName>
    </submittedName>
</protein>
<evidence type="ECO:0000259" key="1">
    <source>
        <dbReference type="Pfam" id="PF14229"/>
    </source>
</evidence>
<reference evidence="3" key="1">
    <citation type="journal article" date="2019" name="Int. J. Syst. Evol. Microbiol.">
        <title>The Global Catalogue of Microorganisms (GCM) 10K type strain sequencing project: providing services to taxonomists for standard genome sequencing and annotation.</title>
        <authorList>
            <consortium name="The Broad Institute Genomics Platform"/>
            <consortium name="The Broad Institute Genome Sequencing Center for Infectious Disease"/>
            <person name="Wu L."/>
            <person name="Ma J."/>
        </authorList>
    </citation>
    <scope>NUCLEOTIDE SEQUENCE [LARGE SCALE GENOMIC DNA]</scope>
    <source>
        <strain evidence="3">KCTC 52640</strain>
    </source>
</reference>
<keyword evidence="3" id="KW-1185">Reference proteome</keyword>
<gene>
    <name evidence="2" type="ORF">ACFOSU_07670</name>
</gene>
<name>A0ABV7EPC5_9GAMM</name>
<proteinExistence type="predicted"/>
<dbReference type="RefSeq" id="WP_380688108.1">
    <property type="nucleotide sequence ID" value="NZ_JBHRSS010000003.1"/>
</dbReference>
<dbReference type="EMBL" id="JBHRSS010000003">
    <property type="protein sequence ID" value="MFC3103766.1"/>
    <property type="molecule type" value="Genomic_DNA"/>
</dbReference>
<evidence type="ECO:0000313" key="3">
    <source>
        <dbReference type="Proteomes" id="UP001595462"/>
    </source>
</evidence>